<evidence type="ECO:0000313" key="2">
    <source>
        <dbReference type="Proteomes" id="UP000034789"/>
    </source>
</evidence>
<organism evidence="1 2">
    <name type="scientific">Candidatus Kaiserbacteria bacterium GW2011_GWA2_58_9</name>
    <dbReference type="NCBI Taxonomy" id="1618672"/>
    <lineage>
        <taxon>Bacteria</taxon>
        <taxon>Candidatus Kaiseribacteriota</taxon>
    </lineage>
</organism>
<protein>
    <recommendedName>
        <fullName evidence="3">Shikimate kinase</fullName>
    </recommendedName>
</protein>
<dbReference type="AlphaFoldDB" id="A0A0G1YVC5"/>
<sequence>MRTTQEAFDRLLAKQKLVLTFIGMSGIGKTRHARRLALLGFQHISCDDLIAPRISNMLQNVTDVGVWMGQPYSKRYRERERRFLELEEEVTREALLQVEGNAVIDTTGSVIYLSESLLQQLKENSLVVYFKAVPEMYERMLKVYLSDPKPVVWGDSFRRKKGENEATALKRSYPDLLEFRAKRYQELADVTIPFETRQETSLEAERLLRNIRASIAR</sequence>
<dbReference type="EMBL" id="LCSD01000021">
    <property type="protein sequence ID" value="KKW47120.1"/>
    <property type="molecule type" value="Genomic_DNA"/>
</dbReference>
<proteinExistence type="predicted"/>
<dbReference type="SUPFAM" id="SSF52540">
    <property type="entry name" value="P-loop containing nucleoside triphosphate hydrolases"/>
    <property type="match status" value="1"/>
</dbReference>
<accession>A0A0G1YVC5</accession>
<evidence type="ECO:0000313" key="1">
    <source>
        <dbReference type="EMBL" id="KKW47120.1"/>
    </source>
</evidence>
<name>A0A0G1YVC5_9BACT</name>
<dbReference type="InterPro" id="IPR031322">
    <property type="entry name" value="Shikimate/glucono_kinase"/>
</dbReference>
<dbReference type="Proteomes" id="UP000034789">
    <property type="component" value="Unassembled WGS sequence"/>
</dbReference>
<dbReference type="Gene3D" id="3.40.50.300">
    <property type="entry name" value="P-loop containing nucleotide triphosphate hydrolases"/>
    <property type="match status" value="1"/>
</dbReference>
<reference evidence="1 2" key="1">
    <citation type="journal article" date="2015" name="Nature">
        <title>rRNA introns, odd ribosomes, and small enigmatic genomes across a large radiation of phyla.</title>
        <authorList>
            <person name="Brown C.T."/>
            <person name="Hug L.A."/>
            <person name="Thomas B.C."/>
            <person name="Sharon I."/>
            <person name="Castelle C.J."/>
            <person name="Singh A."/>
            <person name="Wilkins M.J."/>
            <person name="Williams K.H."/>
            <person name="Banfield J.F."/>
        </authorList>
    </citation>
    <scope>NUCLEOTIDE SEQUENCE [LARGE SCALE GENOMIC DNA]</scope>
</reference>
<dbReference type="Pfam" id="PF01202">
    <property type="entry name" value="SKI"/>
    <property type="match status" value="1"/>
</dbReference>
<evidence type="ECO:0008006" key="3">
    <source>
        <dbReference type="Google" id="ProtNLM"/>
    </source>
</evidence>
<comment type="caution">
    <text evidence="1">The sequence shown here is derived from an EMBL/GenBank/DDBJ whole genome shotgun (WGS) entry which is preliminary data.</text>
</comment>
<dbReference type="InterPro" id="IPR027417">
    <property type="entry name" value="P-loop_NTPase"/>
</dbReference>
<gene>
    <name evidence="1" type="ORF">UY98_C0021G0009</name>
</gene>